<evidence type="ECO:0000313" key="12">
    <source>
        <dbReference type="Proteomes" id="UP001162734"/>
    </source>
</evidence>
<evidence type="ECO:0000256" key="5">
    <source>
        <dbReference type="ARBA" id="ARBA00023001"/>
    </source>
</evidence>
<protein>
    <recommendedName>
        <fullName evidence="9">Glucanase</fullName>
        <ecNumber evidence="9">3.2.1.-</ecNumber>
    </recommendedName>
</protein>
<keyword evidence="5" id="KW-0136">Cellulose degradation</keyword>
<evidence type="ECO:0000256" key="3">
    <source>
        <dbReference type="ARBA" id="ARBA00022729"/>
    </source>
</evidence>
<keyword evidence="3 10" id="KW-0732">Signal</keyword>
<reference evidence="12" key="1">
    <citation type="journal article" date="2022" name="Int. J. Syst. Evol. Microbiol.">
        <title>Anaeromyxobacter oryzae sp. nov., Anaeromyxobacter diazotrophicus sp. nov. and Anaeromyxobacter paludicola sp. nov., isolated from paddy soils.</title>
        <authorList>
            <person name="Itoh H."/>
            <person name="Xu Z."/>
            <person name="Mise K."/>
            <person name="Masuda Y."/>
            <person name="Ushijima N."/>
            <person name="Hayakawa C."/>
            <person name="Shiratori Y."/>
            <person name="Senoo K."/>
        </authorList>
    </citation>
    <scope>NUCLEOTIDE SEQUENCE [LARGE SCALE GENOMIC DNA]</scope>
    <source>
        <strain evidence="12">Red630</strain>
    </source>
</reference>
<keyword evidence="4 9" id="KW-0378">Hydrolase</keyword>
<sequence length="386" mass="41274">MARAALAAGALALAAAAAAQGAGAPCRAAAPEWPLWSRYVRAFVSEDGRVIDRTARDRTTSEGQAYALFFSLVADDPGLFQRLLRWTADNLAGGKLPERLPAWAWGQRRDGGWGILDPNSASDADLWMAYALLEAGRLWAEPRYDALGRGLLARIAEREVARLPALGPTLLPGPRGFALDRGRGWRLNPSYLPPQLLRRAAAAAPRGPWRAVLASALRLVPESAPRGVVPDWALYRPGAGLLADPVKGRTGSYDAIRAYLWIGLLPPGDPDRRALATATAGLLRILAERGALPERVDAGSLRGQGAAPPGFYAALLPLAATERPALRPELEARLASALRDGLYGTPPAYYDQNLALFGQGFAEGRYAFDAEGRLAPAWGWPCAGPR</sequence>
<comment type="similarity">
    <text evidence="2 9">Belongs to the glycosyl hydrolase 8 (cellulase D) family.</text>
</comment>
<dbReference type="Proteomes" id="UP001162734">
    <property type="component" value="Chromosome"/>
</dbReference>
<dbReference type="NCBIfam" id="NF008305">
    <property type="entry name" value="PRK11097.1"/>
    <property type="match status" value="1"/>
</dbReference>
<evidence type="ECO:0000256" key="1">
    <source>
        <dbReference type="ARBA" id="ARBA00000966"/>
    </source>
</evidence>
<evidence type="ECO:0000256" key="2">
    <source>
        <dbReference type="ARBA" id="ARBA00009209"/>
    </source>
</evidence>
<dbReference type="Pfam" id="PF01270">
    <property type="entry name" value="Glyco_hydro_8"/>
    <property type="match status" value="1"/>
</dbReference>
<evidence type="ECO:0000256" key="9">
    <source>
        <dbReference type="RuleBase" id="RU361167"/>
    </source>
</evidence>
<dbReference type="InterPro" id="IPR008928">
    <property type="entry name" value="6-hairpin_glycosidase_sf"/>
</dbReference>
<dbReference type="PROSITE" id="PS00812">
    <property type="entry name" value="GLYCOSYL_HYDROL_F8"/>
    <property type="match status" value="1"/>
</dbReference>
<organism evidence="11 12">
    <name type="scientific">Anaeromyxobacter paludicola</name>
    <dbReference type="NCBI Taxonomy" id="2918171"/>
    <lineage>
        <taxon>Bacteria</taxon>
        <taxon>Pseudomonadati</taxon>
        <taxon>Myxococcota</taxon>
        <taxon>Myxococcia</taxon>
        <taxon>Myxococcales</taxon>
        <taxon>Cystobacterineae</taxon>
        <taxon>Anaeromyxobacteraceae</taxon>
        <taxon>Anaeromyxobacter</taxon>
    </lineage>
</organism>
<feature type="chain" id="PRO_5045979090" description="Glucanase" evidence="10">
    <location>
        <begin position="22"/>
        <end position="386"/>
    </location>
</feature>
<keyword evidence="12" id="KW-1185">Reference proteome</keyword>
<evidence type="ECO:0000256" key="7">
    <source>
        <dbReference type="ARBA" id="ARBA00023326"/>
    </source>
</evidence>
<dbReference type="SUPFAM" id="SSF48208">
    <property type="entry name" value="Six-hairpin glycosidases"/>
    <property type="match status" value="1"/>
</dbReference>
<evidence type="ECO:0000256" key="6">
    <source>
        <dbReference type="ARBA" id="ARBA00023295"/>
    </source>
</evidence>
<gene>
    <name evidence="11" type="primary">bcsZ</name>
    <name evidence="11" type="ORF">AMPC_14650</name>
</gene>
<dbReference type="EC" id="3.2.1.-" evidence="9"/>
<accession>A0ABM7X946</accession>
<feature type="signal peptide" evidence="10">
    <location>
        <begin position="1"/>
        <end position="21"/>
    </location>
</feature>
<dbReference type="InterPro" id="IPR012341">
    <property type="entry name" value="6hp_glycosidase-like_sf"/>
</dbReference>
<evidence type="ECO:0000256" key="8">
    <source>
        <dbReference type="PROSITE-ProRule" id="PRU10058"/>
    </source>
</evidence>
<evidence type="ECO:0000313" key="11">
    <source>
        <dbReference type="EMBL" id="BDG08352.1"/>
    </source>
</evidence>
<dbReference type="RefSeq" id="WP_248345533.1">
    <property type="nucleotide sequence ID" value="NZ_AP025592.1"/>
</dbReference>
<name>A0ABM7X946_9BACT</name>
<proteinExistence type="inferred from homology"/>
<evidence type="ECO:0000256" key="10">
    <source>
        <dbReference type="SAM" id="SignalP"/>
    </source>
</evidence>
<dbReference type="PRINTS" id="PR00735">
    <property type="entry name" value="GLHYDRLASE8"/>
</dbReference>
<comment type="catalytic activity">
    <reaction evidence="1">
        <text>Endohydrolysis of (1-&gt;4)-beta-D-glucosidic linkages in cellulose, lichenin and cereal beta-D-glucans.</text>
        <dbReference type="EC" id="3.2.1.4"/>
    </reaction>
</comment>
<keyword evidence="6 9" id="KW-0326">Glycosidase</keyword>
<dbReference type="Gene3D" id="1.50.10.10">
    <property type="match status" value="1"/>
</dbReference>
<keyword evidence="7 9" id="KW-0119">Carbohydrate metabolism</keyword>
<dbReference type="EMBL" id="AP025592">
    <property type="protein sequence ID" value="BDG08352.1"/>
    <property type="molecule type" value="Genomic_DNA"/>
</dbReference>
<keyword evidence="7 9" id="KW-0624">Polysaccharide degradation</keyword>
<evidence type="ECO:0000256" key="4">
    <source>
        <dbReference type="ARBA" id="ARBA00022801"/>
    </source>
</evidence>
<dbReference type="InterPro" id="IPR019834">
    <property type="entry name" value="Glyco_hydro_8_CS"/>
</dbReference>
<feature type="active site" description="Nucleophile" evidence="8">
    <location>
        <position position="123"/>
    </location>
</feature>
<dbReference type="InterPro" id="IPR002037">
    <property type="entry name" value="Glyco_hydro_8"/>
</dbReference>